<evidence type="ECO:0000313" key="1">
    <source>
        <dbReference type="EMBL" id="PKI63138.1"/>
    </source>
</evidence>
<proteinExistence type="predicted"/>
<evidence type="ECO:0000313" key="2">
    <source>
        <dbReference type="Proteomes" id="UP000233551"/>
    </source>
</evidence>
<protein>
    <submittedName>
        <fullName evidence="1">Uncharacterized protein</fullName>
    </submittedName>
</protein>
<organism evidence="1 2">
    <name type="scientific">Punica granatum</name>
    <name type="common">Pomegranate</name>
    <dbReference type="NCBI Taxonomy" id="22663"/>
    <lineage>
        <taxon>Eukaryota</taxon>
        <taxon>Viridiplantae</taxon>
        <taxon>Streptophyta</taxon>
        <taxon>Embryophyta</taxon>
        <taxon>Tracheophyta</taxon>
        <taxon>Spermatophyta</taxon>
        <taxon>Magnoliopsida</taxon>
        <taxon>eudicotyledons</taxon>
        <taxon>Gunneridae</taxon>
        <taxon>Pentapetalae</taxon>
        <taxon>rosids</taxon>
        <taxon>malvids</taxon>
        <taxon>Myrtales</taxon>
        <taxon>Lythraceae</taxon>
        <taxon>Punica</taxon>
    </lineage>
</organism>
<keyword evidence="2" id="KW-1185">Reference proteome</keyword>
<comment type="caution">
    <text evidence="1">The sequence shown here is derived from an EMBL/GenBank/DDBJ whole genome shotgun (WGS) entry which is preliminary data.</text>
</comment>
<dbReference type="Proteomes" id="UP000233551">
    <property type="component" value="Unassembled WGS sequence"/>
</dbReference>
<accession>A0A2I0K3K8</accession>
<gene>
    <name evidence="1" type="ORF">CRG98_016470</name>
</gene>
<sequence length="224" mass="25638">MRAPMRVHIRCTFPWLGKQTQHPWVGSRSRFPQRQAGRTGSTELIGYPWDCPNAPGRCVGKRIGLVGVVRVRRKTCVWCAEAACTGTEGCAHTTRKDVHRASWGCVWACRECTHLSERWLHHQRRMSWQVCQPRFEEARFGALDVEDWVDWIPECHDFKEVLGLCYLRMVALDQGVVTSPETSEDLWGLERRLSHSIYSSTRNLFLILSPTGARGISSIMPNCN</sequence>
<dbReference type="AlphaFoldDB" id="A0A2I0K3K8"/>
<reference evidence="1 2" key="1">
    <citation type="submission" date="2017-11" db="EMBL/GenBank/DDBJ databases">
        <title>De-novo sequencing of pomegranate (Punica granatum L.) genome.</title>
        <authorList>
            <person name="Akparov Z."/>
            <person name="Amiraslanov A."/>
            <person name="Hajiyeva S."/>
            <person name="Abbasov M."/>
            <person name="Kaur K."/>
            <person name="Hamwieh A."/>
            <person name="Solovyev V."/>
            <person name="Salamov A."/>
            <person name="Braich B."/>
            <person name="Kosarev P."/>
            <person name="Mahmoud A."/>
            <person name="Hajiyev E."/>
            <person name="Babayeva S."/>
            <person name="Izzatullayeva V."/>
            <person name="Mammadov A."/>
            <person name="Mammadov A."/>
            <person name="Sharifova S."/>
            <person name="Ojaghi J."/>
            <person name="Eynullazada K."/>
            <person name="Bayramov B."/>
            <person name="Abdulazimova A."/>
            <person name="Shahmuradov I."/>
        </authorList>
    </citation>
    <scope>NUCLEOTIDE SEQUENCE [LARGE SCALE GENOMIC DNA]</scope>
    <source>
        <strain evidence="2">cv. AG2017</strain>
        <tissue evidence="1">Leaf</tissue>
    </source>
</reference>
<dbReference type="EMBL" id="PGOL01000901">
    <property type="protein sequence ID" value="PKI63138.1"/>
    <property type="molecule type" value="Genomic_DNA"/>
</dbReference>
<name>A0A2I0K3K8_PUNGR</name>